<organism evidence="2 3">
    <name type="scientific">Vagococcus elongatus</name>
    <dbReference type="NCBI Taxonomy" id="180344"/>
    <lineage>
        <taxon>Bacteria</taxon>
        <taxon>Bacillati</taxon>
        <taxon>Bacillota</taxon>
        <taxon>Bacilli</taxon>
        <taxon>Lactobacillales</taxon>
        <taxon>Enterococcaceae</taxon>
        <taxon>Vagococcus</taxon>
    </lineage>
</organism>
<keyword evidence="1" id="KW-0812">Transmembrane</keyword>
<keyword evidence="1" id="KW-0472">Membrane</keyword>
<dbReference type="Proteomes" id="UP000287605">
    <property type="component" value="Unassembled WGS sequence"/>
</dbReference>
<reference evidence="2 3" key="1">
    <citation type="submission" date="2017-05" db="EMBL/GenBank/DDBJ databases">
        <title>Vagococcus spp. assemblies.</title>
        <authorList>
            <person name="Gulvik C.A."/>
        </authorList>
    </citation>
    <scope>NUCLEOTIDE SEQUENCE [LARGE SCALE GENOMIC DNA]</scope>
    <source>
        <strain evidence="2 3">CCUG 51432</strain>
    </source>
</reference>
<evidence type="ECO:0000313" key="3">
    <source>
        <dbReference type="Proteomes" id="UP000287605"/>
    </source>
</evidence>
<feature type="transmembrane region" description="Helical" evidence="1">
    <location>
        <begin position="39"/>
        <end position="57"/>
    </location>
</feature>
<protein>
    <submittedName>
        <fullName evidence="2">Uncharacterized protein</fullName>
    </submittedName>
</protein>
<dbReference type="RefSeq" id="WP_126808801.1">
    <property type="nucleotide sequence ID" value="NZ_NGKA01000008.1"/>
</dbReference>
<feature type="transmembrane region" description="Helical" evidence="1">
    <location>
        <begin position="78"/>
        <end position="101"/>
    </location>
</feature>
<proteinExistence type="predicted"/>
<gene>
    <name evidence="2" type="ORF">CBF29_06825</name>
</gene>
<comment type="caution">
    <text evidence="2">The sequence shown here is derived from an EMBL/GenBank/DDBJ whole genome shotgun (WGS) entry which is preliminary data.</text>
</comment>
<dbReference type="EMBL" id="NGKA01000008">
    <property type="protein sequence ID" value="RSU12309.1"/>
    <property type="molecule type" value="Genomic_DNA"/>
</dbReference>
<evidence type="ECO:0000256" key="1">
    <source>
        <dbReference type="SAM" id="Phobius"/>
    </source>
</evidence>
<keyword evidence="1" id="KW-1133">Transmembrane helix</keyword>
<feature type="transmembrane region" description="Helical" evidence="1">
    <location>
        <begin position="113"/>
        <end position="137"/>
    </location>
</feature>
<sequence length="299" mass="34588">MHYFDMNKFYKIRSFSFWMYIVLIAAASIFSLYEIFKGSGVPILPTIVSAFIFVYSSSRREIVENYLYDISKIKYRRVDACATTILFLSNVPLVLSMYSIFRKVFISRTQGGFKYDAIAIVASIIIVTLLSLLKWILKFVTSSIGLKRMSMRKYSDNLEDNGSCIDENDEVIKSFKTNNGMTRLSDDYFDYLSNDGNPDEYKGIKSVLNEYTIELRSTRNGQRYYVILDTNDGTHPGAFVKIMFDALYDGNKDLNKSIPMFREDTWPMLDQGSDKKLHESLVESFIGEVKSYFRSWLAK</sequence>
<accession>A0A430AW79</accession>
<name>A0A430AW79_9ENTE</name>
<dbReference type="AlphaFoldDB" id="A0A430AW79"/>
<keyword evidence="3" id="KW-1185">Reference proteome</keyword>
<evidence type="ECO:0000313" key="2">
    <source>
        <dbReference type="EMBL" id="RSU12309.1"/>
    </source>
</evidence>
<feature type="transmembrane region" description="Helical" evidence="1">
    <location>
        <begin position="12"/>
        <end position="33"/>
    </location>
</feature>